<accession>A0A8A4TN27</accession>
<evidence type="ECO:0000259" key="1">
    <source>
        <dbReference type="Pfam" id="PF17262"/>
    </source>
</evidence>
<evidence type="ECO:0000259" key="2">
    <source>
        <dbReference type="Pfam" id="PF17955"/>
    </source>
</evidence>
<organism evidence="3 4">
    <name type="scientific">Sulfidibacter corallicola</name>
    <dbReference type="NCBI Taxonomy" id="2818388"/>
    <lineage>
        <taxon>Bacteria</taxon>
        <taxon>Pseudomonadati</taxon>
        <taxon>Acidobacteriota</taxon>
        <taxon>Holophagae</taxon>
        <taxon>Acanthopleuribacterales</taxon>
        <taxon>Acanthopleuribacteraceae</taxon>
        <taxon>Sulfidibacter</taxon>
    </lineage>
</organism>
<dbReference type="AlphaFoldDB" id="A0A8A4TN27"/>
<evidence type="ECO:0000313" key="3">
    <source>
        <dbReference type="EMBL" id="QTD50953.1"/>
    </source>
</evidence>
<gene>
    <name evidence="3" type="ORF">J3U87_00660</name>
</gene>
<dbReference type="Pfam" id="PF17955">
    <property type="entry name" value="Cas6b_N"/>
    <property type="match status" value="1"/>
</dbReference>
<dbReference type="InterPro" id="IPR020209">
    <property type="entry name" value="Cas6b_C"/>
</dbReference>
<sequence length="231" mass="26199">MNEIDVARIEFQLPGLQPRDAERIRGDLGNRFRDQALLHNHQPDGGLRYGYPLVQYRVDGDRVQVLGIGEGGDTLCGLFLNLRELVLKGEVIPLREKRITQCTERFGWSSDPIRYRFTSPWLALNQRNHRLWRDADAAGRQELLGRTLVGNLISMSKGLDYLLTLEQRLTARLRVTPKSVGFKNQSMTGFVGTFWINYRIPTGFGLGKSCSRGFGAVRAAPEGDREREEVP</sequence>
<proteinExistence type="predicted"/>
<keyword evidence="4" id="KW-1185">Reference proteome</keyword>
<dbReference type="EMBL" id="CP071793">
    <property type="protein sequence ID" value="QTD50953.1"/>
    <property type="molecule type" value="Genomic_DNA"/>
</dbReference>
<evidence type="ECO:0008006" key="5">
    <source>
        <dbReference type="Google" id="ProtNLM"/>
    </source>
</evidence>
<protein>
    <recommendedName>
        <fullName evidence="5">DNA repair protein</fullName>
    </recommendedName>
</protein>
<name>A0A8A4TN27_SULCO</name>
<evidence type="ECO:0000313" key="4">
    <source>
        <dbReference type="Proteomes" id="UP000663929"/>
    </source>
</evidence>
<dbReference type="InterPro" id="IPR041528">
    <property type="entry name" value="Cas6b_N"/>
</dbReference>
<dbReference type="Pfam" id="PF17262">
    <property type="entry name" value="Cas6b_C"/>
    <property type="match status" value="1"/>
</dbReference>
<dbReference type="KEGG" id="scor:J3U87_00660"/>
<dbReference type="Proteomes" id="UP000663929">
    <property type="component" value="Chromosome"/>
</dbReference>
<reference evidence="3" key="1">
    <citation type="submission" date="2021-03" db="EMBL/GenBank/DDBJ databases">
        <title>Acanthopleuribacteraceae sp. M133.</title>
        <authorList>
            <person name="Wang G."/>
        </authorList>
    </citation>
    <scope>NUCLEOTIDE SEQUENCE</scope>
    <source>
        <strain evidence="3">M133</strain>
    </source>
</reference>
<dbReference type="RefSeq" id="WP_237381090.1">
    <property type="nucleotide sequence ID" value="NZ_CP071793.1"/>
</dbReference>
<feature type="domain" description="Cas6b C-terminal" evidence="1">
    <location>
        <begin position="109"/>
        <end position="219"/>
    </location>
</feature>
<feature type="domain" description="Cas6b N-terminal" evidence="2">
    <location>
        <begin position="3"/>
        <end position="102"/>
    </location>
</feature>